<dbReference type="Proteomes" id="UP001153331">
    <property type="component" value="Unassembled WGS sequence"/>
</dbReference>
<keyword evidence="2" id="KW-1185">Reference proteome</keyword>
<organism evidence="1 2">
    <name type="scientific">Boeremia exigua</name>
    <dbReference type="NCBI Taxonomy" id="749465"/>
    <lineage>
        <taxon>Eukaryota</taxon>
        <taxon>Fungi</taxon>
        <taxon>Dikarya</taxon>
        <taxon>Ascomycota</taxon>
        <taxon>Pezizomycotina</taxon>
        <taxon>Dothideomycetes</taxon>
        <taxon>Pleosporomycetidae</taxon>
        <taxon>Pleosporales</taxon>
        <taxon>Pleosporineae</taxon>
        <taxon>Didymellaceae</taxon>
        <taxon>Boeremia</taxon>
    </lineage>
</organism>
<sequence length="444" mass="49438">MDPGIGFIHDEEQQEKTLKIALAWKEKFATKEWKPNVAVIEAFRREDVLRSSPQDVDAPCAHTAVDSAERPRAATAISAPTVPQATRWRSSEPAKLTRQYSAFASMPLRRTIPLITPRTCRWDVVTAGPVTPLSPTPISNAFRDARAARTQQCESPTPKTVMTSELVIPTDPEAREVYQNVKDEVHALARKTYIADLHSRNFVSHEYVPSAVVKPKHIMEAAAIILEHRRVELKRVITKDLPDRLQRRAAEEAVSRGQLTISNELDLAEQNDWMNNERLMPIPEVLDSDDHEDYIPPPVHLAVSILDEQREVLRMSRERRNNSELKLSQTALEAAWTVAILEDAECRMAIEGDALSSNGGDDDDGYSYSNFLRSIRCDLRTSSSSGKLTSIPSAQRTAERSVSCDRVQAPSENSILRHTSLNPSSPTAATSTATCTPDDQISTS</sequence>
<gene>
    <name evidence="1" type="ORF">OPT61_g10440</name>
</gene>
<name>A0ACC2HPM4_9PLEO</name>
<proteinExistence type="predicted"/>
<evidence type="ECO:0000313" key="1">
    <source>
        <dbReference type="EMBL" id="KAJ8105007.1"/>
    </source>
</evidence>
<evidence type="ECO:0000313" key="2">
    <source>
        <dbReference type="Proteomes" id="UP001153331"/>
    </source>
</evidence>
<comment type="caution">
    <text evidence="1">The sequence shown here is derived from an EMBL/GenBank/DDBJ whole genome shotgun (WGS) entry which is preliminary data.</text>
</comment>
<dbReference type="EMBL" id="JAPHNI010001694">
    <property type="protein sequence ID" value="KAJ8105007.1"/>
    <property type="molecule type" value="Genomic_DNA"/>
</dbReference>
<accession>A0ACC2HPM4</accession>
<reference evidence="1" key="1">
    <citation type="submission" date="2022-11" db="EMBL/GenBank/DDBJ databases">
        <title>Genome Sequence of Boeremia exigua.</title>
        <authorList>
            <person name="Buettner E."/>
        </authorList>
    </citation>
    <scope>NUCLEOTIDE SEQUENCE</scope>
    <source>
        <strain evidence="1">CU02</strain>
    </source>
</reference>
<protein>
    <submittedName>
        <fullName evidence="1">Uncharacterized protein</fullName>
    </submittedName>
</protein>